<gene>
    <name evidence="1" type="ORF">BDV23DRAFT_150808</name>
</gene>
<accession>A0A5N7CER9</accession>
<dbReference type="AlphaFoldDB" id="A0A5N7CER9"/>
<name>A0A5N7CER9_PETAA</name>
<dbReference type="Pfam" id="PF10306">
    <property type="entry name" value="FLILHELTA"/>
    <property type="match status" value="1"/>
</dbReference>
<dbReference type="EMBL" id="ML735235">
    <property type="protein sequence ID" value="KAE8392652.1"/>
    <property type="molecule type" value="Genomic_DNA"/>
</dbReference>
<reference evidence="1" key="1">
    <citation type="submission" date="2019-04" db="EMBL/GenBank/DDBJ databases">
        <title>Friends and foes A comparative genomics studyof 23 Aspergillus species from section Flavi.</title>
        <authorList>
            <consortium name="DOE Joint Genome Institute"/>
            <person name="Kjaerbolling I."/>
            <person name="Vesth T."/>
            <person name="Frisvad J.C."/>
            <person name="Nybo J.L."/>
            <person name="Theobald S."/>
            <person name="Kildgaard S."/>
            <person name="Isbrandt T."/>
            <person name="Kuo A."/>
            <person name="Sato A."/>
            <person name="Lyhne E.K."/>
            <person name="Kogle M.E."/>
            <person name="Wiebenga A."/>
            <person name="Kun R.S."/>
            <person name="Lubbers R.J."/>
            <person name="Makela M.R."/>
            <person name="Barry K."/>
            <person name="Chovatia M."/>
            <person name="Clum A."/>
            <person name="Daum C."/>
            <person name="Haridas S."/>
            <person name="He G."/>
            <person name="LaButti K."/>
            <person name="Lipzen A."/>
            <person name="Mondo S."/>
            <person name="Riley R."/>
            <person name="Salamov A."/>
            <person name="Simmons B.A."/>
            <person name="Magnuson J.K."/>
            <person name="Henrissat B."/>
            <person name="Mortensen U.H."/>
            <person name="Larsen T.O."/>
            <person name="Devries R.P."/>
            <person name="Grigoriev I.V."/>
            <person name="Machida M."/>
            <person name="Baker S.E."/>
            <person name="Andersen M.R."/>
        </authorList>
    </citation>
    <scope>NUCLEOTIDE SEQUENCE [LARGE SCALE GENOMIC DNA]</scope>
    <source>
        <strain evidence="1">IBT 14317</strain>
    </source>
</reference>
<sequence>MSSFQRQSAFLHQIRLSSPFKHFFRRQYSTPPPYSSPKDSSSRLRKLNDRLPPFLRAYTTPLLGAPATHVTSFLILHELTAIVPLFGLVAAFHYGNWLPDLTSNNAFEEGTQRFGRWLRKKGWVEDVDVDAVEGDVGVNHQDLMTEKPIAGSNKDGVRLVLEFATAYAVTKAFLPLRIAASVWATPWFARTTLVPMGTWLRRLLGRR</sequence>
<dbReference type="PANTHER" id="PTHR28002:SF1">
    <property type="entry name" value="MIOREX COMPLEX COMPONENT 11"/>
    <property type="match status" value="1"/>
</dbReference>
<evidence type="ECO:0000313" key="1">
    <source>
        <dbReference type="EMBL" id="KAE8392652.1"/>
    </source>
</evidence>
<dbReference type="Proteomes" id="UP000326877">
    <property type="component" value="Unassembled WGS sequence"/>
</dbReference>
<protein>
    <submittedName>
        <fullName evidence="1">Uncharacterized protein</fullName>
    </submittedName>
</protein>
<proteinExistence type="predicted"/>
<dbReference type="GO" id="GO:0005739">
    <property type="term" value="C:mitochondrion"/>
    <property type="evidence" value="ECO:0007669"/>
    <property type="project" value="TreeGrafter"/>
</dbReference>
<dbReference type="OrthoDB" id="5580261at2759"/>
<organism evidence="1">
    <name type="scientific">Petromyces alliaceus</name>
    <name type="common">Aspergillus alliaceus</name>
    <dbReference type="NCBI Taxonomy" id="209559"/>
    <lineage>
        <taxon>Eukaryota</taxon>
        <taxon>Fungi</taxon>
        <taxon>Dikarya</taxon>
        <taxon>Ascomycota</taxon>
        <taxon>Pezizomycotina</taxon>
        <taxon>Eurotiomycetes</taxon>
        <taxon>Eurotiomycetidae</taxon>
        <taxon>Eurotiales</taxon>
        <taxon>Aspergillaceae</taxon>
        <taxon>Aspergillus</taxon>
        <taxon>Aspergillus subgen. Circumdati</taxon>
    </lineage>
</organism>
<dbReference type="PANTHER" id="PTHR28002">
    <property type="entry name" value="MIOREX COMPLEX COMPONENT 11"/>
    <property type="match status" value="1"/>
</dbReference>
<dbReference type="InterPro" id="IPR018811">
    <property type="entry name" value="MRX11"/>
</dbReference>